<organism evidence="3 4">
    <name type="scientific">Alkalibacillus haloalkaliphilus</name>
    <dbReference type="NCBI Taxonomy" id="94136"/>
    <lineage>
        <taxon>Bacteria</taxon>
        <taxon>Bacillati</taxon>
        <taxon>Bacillota</taxon>
        <taxon>Bacilli</taxon>
        <taxon>Bacillales</taxon>
        <taxon>Bacillaceae</taxon>
        <taxon>Alkalibacillus</taxon>
    </lineage>
</organism>
<proteinExistence type="predicted"/>
<evidence type="ECO:0000313" key="4">
    <source>
        <dbReference type="Proteomes" id="UP000321440"/>
    </source>
</evidence>
<keyword evidence="2" id="KW-1133">Transmembrane helix</keyword>
<reference evidence="3 4" key="1">
    <citation type="submission" date="2019-07" db="EMBL/GenBank/DDBJ databases">
        <title>Whole genome shotgun sequence of Alkalibacillus haloalkaliphilus NBRC 103110.</title>
        <authorList>
            <person name="Hosoyama A."/>
            <person name="Uohara A."/>
            <person name="Ohji S."/>
            <person name="Ichikawa N."/>
        </authorList>
    </citation>
    <scope>NUCLEOTIDE SEQUENCE [LARGE SCALE GENOMIC DNA]</scope>
    <source>
        <strain evidence="3 4">NBRC 103110</strain>
    </source>
</reference>
<name>A0A511W4D4_9BACI</name>
<feature type="transmembrane region" description="Helical" evidence="2">
    <location>
        <begin position="87"/>
        <end position="105"/>
    </location>
</feature>
<dbReference type="EMBL" id="BJYA01000012">
    <property type="protein sequence ID" value="GEN45966.1"/>
    <property type="molecule type" value="Genomic_DNA"/>
</dbReference>
<gene>
    <name evidence="3" type="ORF">AHA02nite_17420</name>
</gene>
<evidence type="ECO:0000313" key="3">
    <source>
        <dbReference type="EMBL" id="GEN45966.1"/>
    </source>
</evidence>
<keyword evidence="2" id="KW-0472">Membrane</keyword>
<evidence type="ECO:0008006" key="5">
    <source>
        <dbReference type="Google" id="ProtNLM"/>
    </source>
</evidence>
<evidence type="ECO:0000256" key="2">
    <source>
        <dbReference type="SAM" id="Phobius"/>
    </source>
</evidence>
<keyword evidence="2" id="KW-0812">Transmembrane</keyword>
<feature type="transmembrane region" description="Helical" evidence="2">
    <location>
        <begin position="173"/>
        <end position="193"/>
    </location>
</feature>
<feature type="region of interest" description="Disordered" evidence="1">
    <location>
        <begin position="1"/>
        <end position="21"/>
    </location>
</feature>
<dbReference type="Proteomes" id="UP000321440">
    <property type="component" value="Unassembled WGS sequence"/>
</dbReference>
<dbReference type="AlphaFoldDB" id="A0A511W4D4"/>
<sequence length="305" mass="35556">MDQNNSSNHDDTTQVDEDTKVYDRRAIEEELEKKHDELTSDYIGRNDEYYKDKFNKFKQKDTKLSFNFVAFFIDIYWLVYRKMYGLAAGLYIGFYAFGIILMFVTDLMGLGLANDTIIFIVGIPFVLSKVLLGMFGNYLYMKKVEKNISLITRYTAEEKEQHKKARTKGGTSIIAIFITFIILFTFNGTMAFIGENSDGTFDFESMSAIEIVQVTTVSETDTTPLEHALDNQFDQSDWESYPFDDEWVEVVYTGTGWDQEDHVDEVEIIFDVNTETYEVWYYQISLDGTPLAQEELEHMYFEIFN</sequence>
<dbReference type="InterPro" id="IPR024399">
    <property type="entry name" value="DUF2628"/>
</dbReference>
<evidence type="ECO:0000256" key="1">
    <source>
        <dbReference type="SAM" id="MobiDB-lite"/>
    </source>
</evidence>
<dbReference type="RefSeq" id="WP_146816362.1">
    <property type="nucleotide sequence ID" value="NZ_BJYA01000012.1"/>
</dbReference>
<feature type="compositionally biased region" description="Basic and acidic residues" evidence="1">
    <location>
        <begin position="8"/>
        <end position="21"/>
    </location>
</feature>
<feature type="transmembrane region" description="Helical" evidence="2">
    <location>
        <begin position="117"/>
        <end position="140"/>
    </location>
</feature>
<protein>
    <recommendedName>
        <fullName evidence="5">DUF2628 domain-containing protein</fullName>
    </recommendedName>
</protein>
<accession>A0A511W4D4</accession>
<dbReference type="OrthoDB" id="6691119at2"/>
<keyword evidence="4" id="KW-1185">Reference proteome</keyword>
<comment type="caution">
    <text evidence="3">The sequence shown here is derived from an EMBL/GenBank/DDBJ whole genome shotgun (WGS) entry which is preliminary data.</text>
</comment>
<dbReference type="Pfam" id="PF10947">
    <property type="entry name" value="DUF2628"/>
    <property type="match status" value="1"/>
</dbReference>